<evidence type="ECO:0000256" key="7">
    <source>
        <dbReference type="ARBA" id="ARBA00022840"/>
    </source>
</evidence>
<dbReference type="FunFam" id="1.20.5.5270:FF:000002">
    <property type="entry name" value="Lon protease homolog"/>
    <property type="match status" value="1"/>
</dbReference>
<organism evidence="18 19">
    <name type="scientific">Pusillimonas minor</name>
    <dbReference type="NCBI Taxonomy" id="2697024"/>
    <lineage>
        <taxon>Bacteria</taxon>
        <taxon>Pseudomonadati</taxon>
        <taxon>Pseudomonadota</taxon>
        <taxon>Betaproteobacteria</taxon>
        <taxon>Burkholderiales</taxon>
        <taxon>Alcaligenaceae</taxon>
        <taxon>Pusillimonas</taxon>
    </lineage>
</organism>
<dbReference type="SMART" id="SM00382">
    <property type="entry name" value="AAA"/>
    <property type="match status" value="1"/>
</dbReference>
<feature type="active site" evidence="10 12">
    <location>
        <position position="737"/>
    </location>
</feature>
<dbReference type="InterPro" id="IPR046336">
    <property type="entry name" value="Lon_prtase_N_sf"/>
</dbReference>
<dbReference type="InterPro" id="IPR003111">
    <property type="entry name" value="Lon_prtase_N"/>
</dbReference>
<dbReference type="InterPro" id="IPR004815">
    <property type="entry name" value="Lon_bac/euk-typ"/>
</dbReference>
<dbReference type="GO" id="GO:0006515">
    <property type="term" value="P:protein quality control for misfolded or incompletely synthesized proteins"/>
    <property type="evidence" value="ECO:0007669"/>
    <property type="project" value="UniProtKB-UniRule"/>
</dbReference>
<dbReference type="Proteomes" id="UP000545386">
    <property type="component" value="Unassembled WGS sequence"/>
</dbReference>
<dbReference type="SUPFAM" id="SSF52540">
    <property type="entry name" value="P-loop containing nucleoside triphosphate hydrolases"/>
    <property type="match status" value="1"/>
</dbReference>
<comment type="subcellular location">
    <subcellularLocation>
        <location evidence="1 10 11">Cytoplasm</location>
    </subcellularLocation>
</comment>
<evidence type="ECO:0000256" key="8">
    <source>
        <dbReference type="ARBA" id="ARBA00023016"/>
    </source>
</evidence>
<evidence type="ECO:0000256" key="2">
    <source>
        <dbReference type="ARBA" id="ARBA00022490"/>
    </source>
</evidence>
<feature type="domain" description="Lon proteolytic" evidence="16">
    <location>
        <begin position="607"/>
        <end position="788"/>
    </location>
</feature>
<keyword evidence="3 10" id="KW-0645">Protease</keyword>
<dbReference type="InterPro" id="IPR054594">
    <property type="entry name" value="Lon_lid"/>
</dbReference>
<dbReference type="FunFam" id="3.40.50.300:FF:000021">
    <property type="entry name" value="Lon protease homolog"/>
    <property type="match status" value="1"/>
</dbReference>
<dbReference type="NCBIfam" id="NF008053">
    <property type="entry name" value="PRK10787.1"/>
    <property type="match status" value="1"/>
</dbReference>
<comment type="subunit">
    <text evidence="10 11">Homohexamer. Organized in a ring with a central cavity.</text>
</comment>
<dbReference type="EMBL" id="JACJUU010000007">
    <property type="protein sequence ID" value="MBC2770209.1"/>
    <property type="molecule type" value="Genomic_DNA"/>
</dbReference>
<evidence type="ECO:0000256" key="15">
    <source>
        <dbReference type="RuleBase" id="RU000591"/>
    </source>
</evidence>
<dbReference type="InterPro" id="IPR027417">
    <property type="entry name" value="P-loop_NTPase"/>
</dbReference>
<comment type="function">
    <text evidence="10">ATP-dependent serine protease that mediates the selective degradation of mutant and abnormal proteins as well as certain short-lived regulatory proteins. Required for cellular homeostasis and for survival from DNA damage and developmental changes induced by stress. Degrades polypeptides processively to yield small peptide fragments that are 5 to 10 amino acids long. Binds to DNA in a double-stranded, site-specific manner.</text>
</comment>
<dbReference type="InterPro" id="IPR020568">
    <property type="entry name" value="Ribosomal_Su5_D2-typ_SF"/>
</dbReference>
<dbReference type="GO" id="GO:0005737">
    <property type="term" value="C:cytoplasm"/>
    <property type="evidence" value="ECO:0007669"/>
    <property type="project" value="UniProtKB-SubCell"/>
</dbReference>
<dbReference type="PANTHER" id="PTHR10046">
    <property type="entry name" value="ATP DEPENDENT LON PROTEASE FAMILY MEMBER"/>
    <property type="match status" value="1"/>
</dbReference>
<dbReference type="GO" id="GO:0043565">
    <property type="term" value="F:sequence-specific DNA binding"/>
    <property type="evidence" value="ECO:0007669"/>
    <property type="project" value="UniProtKB-UniRule"/>
</dbReference>
<evidence type="ECO:0000256" key="13">
    <source>
        <dbReference type="PIRSR" id="PIRSR001174-2"/>
    </source>
</evidence>
<dbReference type="SMART" id="SM00464">
    <property type="entry name" value="LON"/>
    <property type="match status" value="1"/>
</dbReference>
<protein>
    <recommendedName>
        <fullName evidence="10 11">Lon protease</fullName>
        <ecNumber evidence="10 11">3.4.21.53</ecNumber>
    </recommendedName>
    <alternativeName>
        <fullName evidence="10">ATP-dependent protease La</fullName>
    </alternativeName>
</protein>
<comment type="similarity">
    <text evidence="10 11 14 15">Belongs to the peptidase S16 family.</text>
</comment>
<keyword evidence="4 10" id="KW-0547">Nucleotide-binding</keyword>
<keyword evidence="6 10" id="KW-0720">Serine protease</keyword>
<dbReference type="InterPro" id="IPR015947">
    <property type="entry name" value="PUA-like_sf"/>
</dbReference>
<reference evidence="18 19" key="1">
    <citation type="submission" date="2020-08" db="EMBL/GenBank/DDBJ databases">
        <title>Paraeoetvoesia sp. YC-7-48 draft genome sequence.</title>
        <authorList>
            <person name="Yao L."/>
        </authorList>
    </citation>
    <scope>NUCLEOTIDE SEQUENCE [LARGE SCALE GENOMIC DNA]</scope>
    <source>
        <strain evidence="19">YC-7-48</strain>
    </source>
</reference>
<dbReference type="GO" id="GO:0034605">
    <property type="term" value="P:cellular response to heat"/>
    <property type="evidence" value="ECO:0007669"/>
    <property type="project" value="UniProtKB-UniRule"/>
</dbReference>
<dbReference type="InterPro" id="IPR008268">
    <property type="entry name" value="Peptidase_S16_AS"/>
</dbReference>
<keyword evidence="5 10" id="KW-0378">Hydrolase</keyword>
<dbReference type="Gene3D" id="2.30.130.40">
    <property type="entry name" value="LON domain-like"/>
    <property type="match status" value="1"/>
</dbReference>
<dbReference type="HAMAP" id="MF_01973">
    <property type="entry name" value="lon_bact"/>
    <property type="match status" value="1"/>
</dbReference>
<dbReference type="Gene3D" id="1.20.58.1480">
    <property type="match status" value="1"/>
</dbReference>
<dbReference type="PROSITE" id="PS51787">
    <property type="entry name" value="LON_N"/>
    <property type="match status" value="1"/>
</dbReference>
<feature type="active site" evidence="10 12">
    <location>
        <position position="694"/>
    </location>
</feature>
<dbReference type="FunFam" id="1.20.58.1480:FF:000001">
    <property type="entry name" value="Lon protease"/>
    <property type="match status" value="1"/>
</dbReference>
<sequence length="824" mass="90633">MSASPILSSEPMDLPLLPLRDVVVFPHMVIPLFVGRPRSIKALEMAMESGNNIMLVAQKSASKDDPTPDDLHAIGCVASILQMLKLPDGTVKVLVEGLQRAKINTVSDADTHFTSNVQVLPLEDGQSAEAEALRRAVVAQFEQYVKLNKKIPQEILTSLTGIDEAGRLADTVAAHLPLKLEQKQSMLEVVGTSERLESLLSQLESEIDILQVEKRIRGRVKKQMEKSQRDYYLNEQVKAIQKELGEGEDGADIEELEKKIAAAQLPKEALKKAEAELKKLKLMSPMSAEATVVRNYIETLVGLPWRKKSRINSSIPNAENVLDADHYGLEKVKERIIEYLAVQQRVDKLKAPILCLVGPPGVGKTSLGQSIARATNRKFVRMALGGVRDEAEIRGHRRTYIGSMPGKILQNMSKVAVRNPLFLLDEIDKMGADFRGDPSSALLEVLDPEQNHTFQDHYIEVDFDLSDVMFVATSNTLNIPPALLDRMEVIRLSGYTEDEKVHIAFDHLLPKLMKNNGVREGEMQVEESAVRDIVRYYTREAGVRALEREISKLCRKVVKKTLEKHPEAVKPAKKGAATPVEKVVITSDNLSDFLGVRRYNYGMAEKENKVGQVTGLAWTEVGGDLLTIEVADMPGKGNVIRTGSLGDVMKESVEAARTVVRSRAQKWGILSSVFEKRDLHIHFPEGATPKDGPSAGIAVTTAMVSALTGIPVRADVAMTGEITLRGEVLPIGGLKEKLLAAHRGGIKTVLIPEENVKDLTDIPDNVKNHLEIIPVRWIDRVLEVALQSMPEPLSDEEVARLTAEAVASAKAAGTDTASDAVMKH</sequence>
<evidence type="ECO:0000256" key="4">
    <source>
        <dbReference type="ARBA" id="ARBA00022741"/>
    </source>
</evidence>
<evidence type="ECO:0000256" key="9">
    <source>
        <dbReference type="ARBA" id="ARBA00050665"/>
    </source>
</evidence>
<comment type="catalytic activity">
    <reaction evidence="9 10 11 14">
        <text>Hydrolysis of proteins in presence of ATP.</text>
        <dbReference type="EC" id="3.4.21.53"/>
    </reaction>
</comment>
<evidence type="ECO:0000256" key="1">
    <source>
        <dbReference type="ARBA" id="ARBA00004496"/>
    </source>
</evidence>
<evidence type="ECO:0000256" key="10">
    <source>
        <dbReference type="HAMAP-Rule" id="MF_01973"/>
    </source>
</evidence>
<evidence type="ECO:0000256" key="6">
    <source>
        <dbReference type="ARBA" id="ARBA00022825"/>
    </source>
</evidence>
<dbReference type="NCBIfam" id="TIGR00763">
    <property type="entry name" value="lon"/>
    <property type="match status" value="1"/>
</dbReference>
<evidence type="ECO:0000256" key="14">
    <source>
        <dbReference type="PROSITE-ProRule" id="PRU01122"/>
    </source>
</evidence>
<evidence type="ECO:0000313" key="19">
    <source>
        <dbReference type="Proteomes" id="UP000545386"/>
    </source>
</evidence>
<dbReference type="Pfam" id="PF22667">
    <property type="entry name" value="Lon_lid"/>
    <property type="match status" value="1"/>
</dbReference>
<comment type="induction">
    <text evidence="10">By heat shock.</text>
</comment>
<dbReference type="FunFam" id="3.30.230.10:FF:000010">
    <property type="entry name" value="Lon protease"/>
    <property type="match status" value="1"/>
</dbReference>
<gene>
    <name evidence="10 18" type="primary">lon</name>
    <name evidence="18" type="ORF">GTU67_09835</name>
</gene>
<dbReference type="AlphaFoldDB" id="A0A842HMY6"/>
<proteinExistence type="evidence at transcript level"/>
<dbReference type="InterPro" id="IPR008269">
    <property type="entry name" value="Lon_proteolytic"/>
</dbReference>
<keyword evidence="19" id="KW-1185">Reference proteome</keyword>
<evidence type="ECO:0000256" key="11">
    <source>
        <dbReference type="PIRNR" id="PIRNR001174"/>
    </source>
</evidence>
<dbReference type="Gene3D" id="3.40.50.300">
    <property type="entry name" value="P-loop containing nucleotide triphosphate hydrolases"/>
    <property type="match status" value="1"/>
</dbReference>
<dbReference type="CDD" id="cd19500">
    <property type="entry name" value="RecA-like_Lon"/>
    <property type="match status" value="1"/>
</dbReference>
<dbReference type="Gene3D" id="1.10.8.60">
    <property type="match status" value="1"/>
</dbReference>
<accession>A0A842HMY6</accession>
<feature type="binding site" evidence="10 13">
    <location>
        <begin position="358"/>
        <end position="365"/>
    </location>
    <ligand>
        <name>ATP</name>
        <dbReference type="ChEBI" id="CHEBI:30616"/>
    </ligand>
</feature>
<evidence type="ECO:0000256" key="5">
    <source>
        <dbReference type="ARBA" id="ARBA00022801"/>
    </source>
</evidence>
<keyword evidence="7 10" id="KW-0067">ATP-binding</keyword>
<dbReference type="GO" id="GO:0004176">
    <property type="term" value="F:ATP-dependent peptidase activity"/>
    <property type="evidence" value="ECO:0007669"/>
    <property type="project" value="UniProtKB-UniRule"/>
</dbReference>
<keyword evidence="2 10" id="KW-0963">Cytoplasm</keyword>
<dbReference type="PROSITE" id="PS01046">
    <property type="entry name" value="LON_SER"/>
    <property type="match status" value="1"/>
</dbReference>
<feature type="domain" description="Lon N-terminal" evidence="17">
    <location>
        <begin position="14"/>
        <end position="207"/>
    </location>
</feature>
<evidence type="ECO:0000313" key="18">
    <source>
        <dbReference type="EMBL" id="MBC2770209.1"/>
    </source>
</evidence>
<keyword evidence="8 10" id="KW-0346">Stress response</keyword>
<dbReference type="InterPro" id="IPR027065">
    <property type="entry name" value="Lon_Prtase"/>
</dbReference>
<dbReference type="RefSeq" id="WP_185779903.1">
    <property type="nucleotide sequence ID" value="NZ_JACJUU010000007.1"/>
</dbReference>
<comment type="caution">
    <text evidence="18">The sequence shown here is derived from an EMBL/GenBank/DDBJ whole genome shotgun (WGS) entry which is preliminary data.</text>
</comment>
<dbReference type="SUPFAM" id="SSF54211">
    <property type="entry name" value="Ribosomal protein S5 domain 2-like"/>
    <property type="match status" value="1"/>
</dbReference>
<dbReference type="Gene3D" id="3.30.230.10">
    <property type="match status" value="1"/>
</dbReference>
<name>A0A842HMY6_9BURK</name>
<dbReference type="GO" id="GO:0004252">
    <property type="term" value="F:serine-type endopeptidase activity"/>
    <property type="evidence" value="ECO:0007669"/>
    <property type="project" value="UniProtKB-UniRule"/>
</dbReference>
<dbReference type="InterPro" id="IPR014721">
    <property type="entry name" value="Ribsml_uS5_D2-typ_fold_subgr"/>
</dbReference>
<dbReference type="PRINTS" id="PR00830">
    <property type="entry name" value="ENDOLAPTASE"/>
</dbReference>
<evidence type="ECO:0000259" key="16">
    <source>
        <dbReference type="PROSITE" id="PS51786"/>
    </source>
</evidence>
<dbReference type="InterPro" id="IPR003593">
    <property type="entry name" value="AAA+_ATPase"/>
</dbReference>
<dbReference type="GO" id="GO:0005524">
    <property type="term" value="F:ATP binding"/>
    <property type="evidence" value="ECO:0007669"/>
    <property type="project" value="UniProtKB-UniRule"/>
</dbReference>
<dbReference type="SUPFAM" id="SSF88697">
    <property type="entry name" value="PUA domain-like"/>
    <property type="match status" value="1"/>
</dbReference>
<dbReference type="EC" id="3.4.21.53" evidence="10 11"/>
<dbReference type="GO" id="GO:0016887">
    <property type="term" value="F:ATP hydrolysis activity"/>
    <property type="evidence" value="ECO:0007669"/>
    <property type="project" value="UniProtKB-UniRule"/>
</dbReference>
<evidence type="ECO:0000256" key="12">
    <source>
        <dbReference type="PIRSR" id="PIRSR001174-1"/>
    </source>
</evidence>
<dbReference type="PIRSF" id="PIRSF001174">
    <property type="entry name" value="Lon_proteas"/>
    <property type="match status" value="1"/>
</dbReference>
<dbReference type="FunFam" id="2.30.130.40:FF:000001">
    <property type="entry name" value="Lon protease"/>
    <property type="match status" value="1"/>
</dbReference>
<evidence type="ECO:0000259" key="17">
    <source>
        <dbReference type="PROSITE" id="PS51787"/>
    </source>
</evidence>
<dbReference type="Pfam" id="PF02190">
    <property type="entry name" value="LON_substr_bdg"/>
    <property type="match status" value="1"/>
</dbReference>
<dbReference type="PROSITE" id="PS51786">
    <property type="entry name" value="LON_PROTEOLYTIC"/>
    <property type="match status" value="1"/>
</dbReference>
<dbReference type="Pfam" id="PF00004">
    <property type="entry name" value="AAA"/>
    <property type="match status" value="1"/>
</dbReference>
<dbReference type="InterPro" id="IPR027543">
    <property type="entry name" value="Lon_bac"/>
</dbReference>
<dbReference type="InterPro" id="IPR003959">
    <property type="entry name" value="ATPase_AAA_core"/>
</dbReference>
<dbReference type="Gene3D" id="1.20.5.5270">
    <property type="match status" value="1"/>
</dbReference>
<dbReference type="Pfam" id="PF05362">
    <property type="entry name" value="Lon_C"/>
    <property type="match status" value="1"/>
</dbReference>
<evidence type="ECO:0000256" key="3">
    <source>
        <dbReference type="ARBA" id="ARBA00022670"/>
    </source>
</evidence>